<feature type="region of interest" description="Disordered" evidence="1">
    <location>
        <begin position="42"/>
        <end position="66"/>
    </location>
</feature>
<keyword evidence="2" id="KW-0472">Membrane</keyword>
<dbReference type="EMBL" id="CP036268">
    <property type="protein sequence ID" value="QDT38197.1"/>
    <property type="molecule type" value="Genomic_DNA"/>
</dbReference>
<reference evidence="3 4" key="1">
    <citation type="submission" date="2019-02" db="EMBL/GenBank/DDBJ databases">
        <title>Deep-cultivation of Planctomycetes and their phenomic and genomic characterization uncovers novel biology.</title>
        <authorList>
            <person name="Wiegand S."/>
            <person name="Jogler M."/>
            <person name="Boedeker C."/>
            <person name="Pinto D."/>
            <person name="Vollmers J."/>
            <person name="Rivas-Marin E."/>
            <person name="Kohn T."/>
            <person name="Peeters S.H."/>
            <person name="Heuer A."/>
            <person name="Rast P."/>
            <person name="Oberbeckmann S."/>
            <person name="Bunk B."/>
            <person name="Jeske O."/>
            <person name="Meyerdierks A."/>
            <person name="Storesund J.E."/>
            <person name="Kallscheuer N."/>
            <person name="Luecker S."/>
            <person name="Lage O.M."/>
            <person name="Pohl T."/>
            <person name="Merkel B.J."/>
            <person name="Hornburger P."/>
            <person name="Mueller R.-W."/>
            <person name="Bruemmer F."/>
            <person name="Labrenz M."/>
            <person name="Spormann A.M."/>
            <person name="Op den Camp H."/>
            <person name="Overmann J."/>
            <person name="Amann R."/>
            <person name="Jetten M.S.M."/>
            <person name="Mascher T."/>
            <person name="Medema M.H."/>
            <person name="Devos D.P."/>
            <person name="Kaster A.-K."/>
            <person name="Ovreas L."/>
            <person name="Rohde M."/>
            <person name="Galperin M.Y."/>
            <person name="Jogler C."/>
        </authorList>
    </citation>
    <scope>NUCLEOTIDE SEQUENCE [LARGE SCALE GENOMIC DNA]</scope>
    <source>
        <strain evidence="3 4">Pan189</strain>
    </source>
</reference>
<evidence type="ECO:0000256" key="1">
    <source>
        <dbReference type="SAM" id="MobiDB-lite"/>
    </source>
</evidence>
<keyword evidence="4" id="KW-1185">Reference proteome</keyword>
<keyword evidence="2" id="KW-0812">Transmembrane</keyword>
<dbReference type="RefSeq" id="WP_145364256.1">
    <property type="nucleotide sequence ID" value="NZ_CP036268.1"/>
</dbReference>
<proteinExistence type="predicted"/>
<feature type="compositionally biased region" description="Basic and acidic residues" evidence="1">
    <location>
        <begin position="56"/>
        <end position="66"/>
    </location>
</feature>
<dbReference type="Proteomes" id="UP000317318">
    <property type="component" value="Chromosome"/>
</dbReference>
<organism evidence="3 4">
    <name type="scientific">Stratiformator vulcanicus</name>
    <dbReference type="NCBI Taxonomy" id="2527980"/>
    <lineage>
        <taxon>Bacteria</taxon>
        <taxon>Pseudomonadati</taxon>
        <taxon>Planctomycetota</taxon>
        <taxon>Planctomycetia</taxon>
        <taxon>Planctomycetales</taxon>
        <taxon>Planctomycetaceae</taxon>
        <taxon>Stratiformator</taxon>
    </lineage>
</organism>
<evidence type="ECO:0000313" key="3">
    <source>
        <dbReference type="EMBL" id="QDT38197.1"/>
    </source>
</evidence>
<accession>A0A517R2T5</accession>
<protein>
    <submittedName>
        <fullName evidence="3">Uncharacterized protein</fullName>
    </submittedName>
</protein>
<dbReference type="KEGG" id="svp:Pan189_25870"/>
<name>A0A517R2T5_9PLAN</name>
<feature type="transmembrane region" description="Helical" evidence="2">
    <location>
        <begin position="12"/>
        <end position="35"/>
    </location>
</feature>
<evidence type="ECO:0000313" key="4">
    <source>
        <dbReference type="Proteomes" id="UP000317318"/>
    </source>
</evidence>
<evidence type="ECO:0000256" key="2">
    <source>
        <dbReference type="SAM" id="Phobius"/>
    </source>
</evidence>
<sequence>MAPGMPGIAELVILSFILVPFVLLPAGIVLFVLWLQHSNRMSPGEVNRQAVDSEEPGDRSADRDRS</sequence>
<gene>
    <name evidence="3" type="ORF">Pan189_25870</name>
</gene>
<keyword evidence="2" id="KW-1133">Transmembrane helix</keyword>
<dbReference type="AlphaFoldDB" id="A0A517R2T5"/>